<dbReference type="Proteomes" id="UP001364617">
    <property type="component" value="Unassembled WGS sequence"/>
</dbReference>
<proteinExistence type="predicted"/>
<dbReference type="EMBL" id="JAYKXH010000011">
    <property type="protein sequence ID" value="KAK7153224.1"/>
    <property type="molecule type" value="Genomic_DNA"/>
</dbReference>
<organism evidence="1 2">
    <name type="scientific">Phoxinus phoxinus</name>
    <name type="common">Eurasian minnow</name>
    <dbReference type="NCBI Taxonomy" id="58324"/>
    <lineage>
        <taxon>Eukaryota</taxon>
        <taxon>Metazoa</taxon>
        <taxon>Chordata</taxon>
        <taxon>Craniata</taxon>
        <taxon>Vertebrata</taxon>
        <taxon>Euteleostomi</taxon>
        <taxon>Actinopterygii</taxon>
        <taxon>Neopterygii</taxon>
        <taxon>Teleostei</taxon>
        <taxon>Ostariophysi</taxon>
        <taxon>Cypriniformes</taxon>
        <taxon>Leuciscidae</taxon>
        <taxon>Phoxininae</taxon>
        <taxon>Phoxinus</taxon>
    </lineage>
</organism>
<sequence>MKSSSKRQRGPLWIPDGSWIFSSLLKVHQVPKARAVGGVVLVVMTPKSSGCRRYHRLCTDRFRKNDDG</sequence>
<evidence type="ECO:0000313" key="2">
    <source>
        <dbReference type="Proteomes" id="UP001364617"/>
    </source>
</evidence>
<accession>A0AAN9H832</accession>
<comment type="caution">
    <text evidence="1">The sequence shown here is derived from an EMBL/GenBank/DDBJ whole genome shotgun (WGS) entry which is preliminary data.</text>
</comment>
<protein>
    <submittedName>
        <fullName evidence="1">Uncharacterized protein</fullName>
    </submittedName>
</protein>
<gene>
    <name evidence="1" type="ORF">R3I93_011197</name>
</gene>
<name>A0AAN9H832_9TELE</name>
<evidence type="ECO:0000313" key="1">
    <source>
        <dbReference type="EMBL" id="KAK7153224.1"/>
    </source>
</evidence>
<keyword evidence="2" id="KW-1185">Reference proteome</keyword>
<reference evidence="1 2" key="1">
    <citation type="submission" date="2024-02" db="EMBL/GenBank/DDBJ databases">
        <title>Chromosome-level genome assembly of the Eurasian Minnow (Phoxinus phoxinus).</title>
        <authorList>
            <person name="Oriowo T.O."/>
            <person name="Martin S."/>
            <person name="Stange M."/>
            <person name="Chrysostomakis Y."/>
            <person name="Brown T."/>
            <person name="Winkler S."/>
            <person name="Kukowka S."/>
            <person name="Myers E.W."/>
            <person name="Bohne A."/>
        </authorList>
    </citation>
    <scope>NUCLEOTIDE SEQUENCE [LARGE SCALE GENOMIC DNA]</scope>
    <source>
        <strain evidence="1">ZFMK-TIS-60720</strain>
        <tissue evidence="1">Whole Organism</tissue>
    </source>
</reference>
<dbReference type="AlphaFoldDB" id="A0AAN9H832"/>